<dbReference type="GO" id="GO:0004497">
    <property type="term" value="F:monooxygenase activity"/>
    <property type="evidence" value="ECO:0007669"/>
    <property type="project" value="UniProtKB-KW"/>
</dbReference>
<protein>
    <submittedName>
        <fullName evidence="2">Quinol monooxygenase</fullName>
    </submittedName>
</protein>
<dbReference type="EMBL" id="CP116423">
    <property type="protein sequence ID" value="WCE70866.1"/>
    <property type="molecule type" value="Genomic_DNA"/>
</dbReference>
<keyword evidence="2" id="KW-0560">Oxidoreductase</keyword>
<keyword evidence="2" id="KW-0503">Monooxygenase</keyword>
<dbReference type="PANTHER" id="PTHR33336:SF1">
    <property type="entry name" value="(4S)-4-HYDROXY-5-PHOSPHONOOXYPENTANE-2,3-DIONE ISOMERASE"/>
    <property type="match status" value="1"/>
</dbReference>
<dbReference type="PANTHER" id="PTHR33336">
    <property type="entry name" value="QUINOL MONOOXYGENASE YGIN-RELATED"/>
    <property type="match status" value="1"/>
</dbReference>
<proteinExistence type="predicted"/>
<dbReference type="InterPro" id="IPR007138">
    <property type="entry name" value="ABM_dom"/>
</dbReference>
<evidence type="ECO:0000313" key="2">
    <source>
        <dbReference type="EMBL" id="WCE70866.1"/>
    </source>
</evidence>
<organism evidence="2 3">
    <name type="scientific">Sulfitobacter faviae</name>
    <dbReference type="NCBI Taxonomy" id="1775881"/>
    <lineage>
        <taxon>Bacteria</taxon>
        <taxon>Pseudomonadati</taxon>
        <taxon>Pseudomonadota</taxon>
        <taxon>Alphaproteobacteria</taxon>
        <taxon>Rhodobacterales</taxon>
        <taxon>Roseobacteraceae</taxon>
        <taxon>Sulfitobacter</taxon>
    </lineage>
</organism>
<reference evidence="2" key="1">
    <citation type="submission" date="2023-01" db="EMBL/GenBank/DDBJ databases">
        <title>Comparative genomic analysis of cold water coral derived Sulfitobacter faviae: insights into their metabolism and habitat adaptation.</title>
        <authorList>
            <person name="Guo Y."/>
            <person name="Lin S."/>
            <person name="Huang Z."/>
            <person name="Tang K."/>
            <person name="Wang X."/>
        </authorList>
    </citation>
    <scope>NUCLEOTIDE SEQUENCE</scope>
    <source>
        <strain evidence="2">SCSIO W_1865</strain>
    </source>
</reference>
<evidence type="ECO:0000259" key="1">
    <source>
        <dbReference type="PROSITE" id="PS51725"/>
    </source>
</evidence>
<dbReference type="AlphaFoldDB" id="A0AAX3LQB1"/>
<dbReference type="GO" id="GO:0005829">
    <property type="term" value="C:cytosol"/>
    <property type="evidence" value="ECO:0007669"/>
    <property type="project" value="TreeGrafter"/>
</dbReference>
<feature type="domain" description="ABM" evidence="1">
    <location>
        <begin position="2"/>
        <end position="94"/>
    </location>
</feature>
<name>A0AAX3LQB1_9RHOB</name>
<accession>A0AAX3LQB1</accession>
<dbReference type="Proteomes" id="UP001210770">
    <property type="component" value="Chromosome"/>
</dbReference>
<dbReference type="RefSeq" id="WP_271689075.1">
    <property type="nucleotide sequence ID" value="NZ_CP116423.1"/>
</dbReference>
<dbReference type="InterPro" id="IPR011008">
    <property type="entry name" value="Dimeric_a/b-barrel"/>
</dbReference>
<dbReference type="SUPFAM" id="SSF54909">
    <property type="entry name" value="Dimeric alpha+beta barrel"/>
    <property type="match status" value="1"/>
</dbReference>
<dbReference type="Pfam" id="PF03992">
    <property type="entry name" value="ABM"/>
    <property type="match status" value="1"/>
</dbReference>
<gene>
    <name evidence="2" type="ORF">PL336_03225</name>
</gene>
<sequence>MFAICVTFRIKTDQMEAFMPLMLENAAASKTLEAGCHRFDVLTDADKPGQVFLYELYIDSAAFDAHCDSAHFKAFTAATADMVAGKDITSWSTVAS</sequence>
<dbReference type="PROSITE" id="PS51725">
    <property type="entry name" value="ABM"/>
    <property type="match status" value="1"/>
</dbReference>
<evidence type="ECO:0000313" key="3">
    <source>
        <dbReference type="Proteomes" id="UP001210770"/>
    </source>
</evidence>
<dbReference type="InterPro" id="IPR050744">
    <property type="entry name" value="AI-2_Isomerase_LsrG"/>
</dbReference>
<dbReference type="Gene3D" id="3.30.70.100">
    <property type="match status" value="1"/>
</dbReference>